<dbReference type="HAMAP" id="MF_01368">
    <property type="entry name" value="Ribosomal_bL17"/>
    <property type="match status" value="1"/>
</dbReference>
<dbReference type="GO" id="GO:0006412">
    <property type="term" value="P:translation"/>
    <property type="evidence" value="ECO:0007669"/>
    <property type="project" value="UniProtKB-UniRule"/>
</dbReference>
<evidence type="ECO:0000256" key="5">
    <source>
        <dbReference type="RuleBase" id="RU000660"/>
    </source>
</evidence>
<comment type="similarity">
    <text evidence="1 4 5">Belongs to the bacterial ribosomal protein bL17 family.</text>
</comment>
<dbReference type="GO" id="GO:0003735">
    <property type="term" value="F:structural constituent of ribosome"/>
    <property type="evidence" value="ECO:0007669"/>
    <property type="project" value="InterPro"/>
</dbReference>
<dbReference type="Pfam" id="PF01196">
    <property type="entry name" value="Ribosomal_L17"/>
    <property type="match status" value="1"/>
</dbReference>
<protein>
    <recommendedName>
        <fullName evidence="4">Large ribosomal subunit protein bL17</fullName>
    </recommendedName>
</protein>
<keyword evidence="3 4" id="KW-0687">Ribonucleoprotein</keyword>
<proteinExistence type="inferred from homology"/>
<sequence>MAQRKLGRRSDHRMAMLRNLTTSLLLNGRVVTTVTRAKELRKLADNMITLGKRGDLHAIRQVNSFLFNNEAAKKVFTEYNTKYADRKGGYTRIIKTGVRRGDASEMCIIELV</sequence>
<dbReference type="Proteomes" id="UP000245793">
    <property type="component" value="Unassembled WGS sequence"/>
</dbReference>
<dbReference type="Gene3D" id="3.90.1030.10">
    <property type="entry name" value="Ribosomal protein L17"/>
    <property type="match status" value="1"/>
</dbReference>
<dbReference type="InterPro" id="IPR000456">
    <property type="entry name" value="Ribosomal_bL17"/>
</dbReference>
<evidence type="ECO:0000256" key="4">
    <source>
        <dbReference type="HAMAP-Rule" id="MF_01368"/>
    </source>
</evidence>
<evidence type="ECO:0000313" key="6">
    <source>
        <dbReference type="EMBL" id="PVY95669.1"/>
    </source>
</evidence>
<evidence type="ECO:0000313" key="7">
    <source>
        <dbReference type="Proteomes" id="UP000245793"/>
    </source>
</evidence>
<comment type="caution">
    <text evidence="6">The sequence shown here is derived from an EMBL/GenBank/DDBJ whole genome shotgun (WGS) entry which is preliminary data.</text>
</comment>
<dbReference type="PANTHER" id="PTHR14413">
    <property type="entry name" value="RIBOSOMAL PROTEIN L17"/>
    <property type="match status" value="1"/>
</dbReference>
<keyword evidence="2 4" id="KW-0689">Ribosomal protein</keyword>
<dbReference type="GO" id="GO:0022625">
    <property type="term" value="C:cytosolic large ribosomal subunit"/>
    <property type="evidence" value="ECO:0007669"/>
    <property type="project" value="TreeGrafter"/>
</dbReference>
<comment type="subunit">
    <text evidence="4">Part of the 50S ribosomal subunit. Contacts protein L32.</text>
</comment>
<accession>A0A2U1E7I9</accession>
<name>A0A2U1E7I9_9FIRM</name>
<evidence type="ECO:0000256" key="1">
    <source>
        <dbReference type="ARBA" id="ARBA00008777"/>
    </source>
</evidence>
<evidence type="ECO:0000256" key="2">
    <source>
        <dbReference type="ARBA" id="ARBA00022980"/>
    </source>
</evidence>
<dbReference type="AlphaFoldDB" id="A0A2U1E7I9"/>
<organism evidence="6 7">
    <name type="scientific">Ezakiella coagulans</name>
    <dbReference type="NCBI Taxonomy" id="46507"/>
    <lineage>
        <taxon>Bacteria</taxon>
        <taxon>Bacillati</taxon>
        <taxon>Bacillota</taxon>
        <taxon>Tissierellia</taxon>
        <taxon>Ezakiella</taxon>
    </lineage>
</organism>
<dbReference type="PANTHER" id="PTHR14413:SF16">
    <property type="entry name" value="LARGE RIBOSOMAL SUBUNIT PROTEIN BL17M"/>
    <property type="match status" value="1"/>
</dbReference>
<gene>
    <name evidence="4" type="primary">rplQ</name>
    <name evidence="6" type="ORF">C7381_101195</name>
</gene>
<dbReference type="NCBIfam" id="TIGR00059">
    <property type="entry name" value="L17"/>
    <property type="match status" value="1"/>
</dbReference>
<dbReference type="InterPro" id="IPR036373">
    <property type="entry name" value="Ribosomal_bL17_sf"/>
</dbReference>
<reference evidence="6 7" key="1">
    <citation type="submission" date="2018-04" db="EMBL/GenBank/DDBJ databases">
        <title>Genomic Encyclopedia of Type Strains, Phase IV (KMG-IV): sequencing the most valuable type-strain genomes for metagenomic binning, comparative biology and taxonomic classification.</title>
        <authorList>
            <person name="Goeker M."/>
        </authorList>
    </citation>
    <scope>NUCLEOTIDE SEQUENCE [LARGE SCALE GENOMIC DNA]</scope>
    <source>
        <strain evidence="6 7">DSM 20705</strain>
    </source>
</reference>
<keyword evidence="7" id="KW-1185">Reference proteome</keyword>
<dbReference type="RefSeq" id="WP_034547819.1">
    <property type="nucleotide sequence ID" value="NZ_CAUPJO010000018.1"/>
</dbReference>
<dbReference type="EMBL" id="QEKV01000001">
    <property type="protein sequence ID" value="PVY95669.1"/>
    <property type="molecule type" value="Genomic_DNA"/>
</dbReference>
<dbReference type="SUPFAM" id="SSF64263">
    <property type="entry name" value="Prokaryotic ribosomal protein L17"/>
    <property type="match status" value="1"/>
</dbReference>
<evidence type="ECO:0000256" key="3">
    <source>
        <dbReference type="ARBA" id="ARBA00023274"/>
    </source>
</evidence>